<evidence type="ECO:0000313" key="3">
    <source>
        <dbReference type="Proteomes" id="UP000628560"/>
    </source>
</evidence>
<dbReference type="EMBL" id="JADIXP010000002">
    <property type="protein sequence ID" value="MBF4177003.1"/>
    <property type="molecule type" value="Genomic_DNA"/>
</dbReference>
<proteinExistence type="predicted"/>
<keyword evidence="1" id="KW-0472">Membrane</keyword>
<dbReference type="RefSeq" id="WP_194512406.1">
    <property type="nucleotide sequence ID" value="NZ_JADIXP010000002.1"/>
</dbReference>
<organism evidence="2 3">
    <name type="scientific">Lelliottia nimipressuralis</name>
    <dbReference type="NCBI Taxonomy" id="69220"/>
    <lineage>
        <taxon>Bacteria</taxon>
        <taxon>Pseudomonadati</taxon>
        <taxon>Pseudomonadota</taxon>
        <taxon>Gammaproteobacteria</taxon>
        <taxon>Enterobacterales</taxon>
        <taxon>Enterobacteriaceae</taxon>
        <taxon>Lelliottia</taxon>
    </lineage>
</organism>
<reference evidence="2 3" key="1">
    <citation type="submission" date="2020-11" db="EMBL/GenBank/DDBJ databases">
        <title>Identification of Lelliottia nimipressuralis from Wound Infection by Whole Genome-Based Bacterial Identification.</title>
        <authorList>
            <person name="Navarathna D.H."/>
            <person name="Choi H."/>
            <person name="Jinadatha C."/>
            <person name="Chatterjee P."/>
            <person name="Hwang M."/>
        </authorList>
    </citation>
    <scope>NUCLEOTIDE SEQUENCE [LARGE SCALE GENOMIC DNA]</scope>
    <source>
        <strain evidence="2 3">DN2020</strain>
    </source>
</reference>
<keyword evidence="1" id="KW-0812">Transmembrane</keyword>
<comment type="caution">
    <text evidence="2">The sequence shown here is derived from an EMBL/GenBank/DDBJ whole genome shotgun (WGS) entry which is preliminary data.</text>
</comment>
<evidence type="ECO:0008006" key="4">
    <source>
        <dbReference type="Google" id="ProtNLM"/>
    </source>
</evidence>
<name>A0ABD4K6E7_9ENTR</name>
<dbReference type="AlphaFoldDB" id="A0ABD4K6E7"/>
<feature type="transmembrane region" description="Helical" evidence="1">
    <location>
        <begin position="87"/>
        <end position="114"/>
    </location>
</feature>
<evidence type="ECO:0000256" key="1">
    <source>
        <dbReference type="SAM" id="Phobius"/>
    </source>
</evidence>
<dbReference type="Proteomes" id="UP000628560">
    <property type="component" value="Unassembled WGS sequence"/>
</dbReference>
<sequence>MFIKIMKKIAFTIPILLCIGFFIEIIRYSIEIPYHDLMLFFGDSDFFWFDGRHLAMLAGVPALAYGIIIMAFVPFTKANKAPKVFNYSGNLLGLVSIIFLVLFNILSLLIYLYISFFTPYQICKEPPVLSHYFASDPAICKTIVNHDLS</sequence>
<protein>
    <recommendedName>
        <fullName evidence="4">DUF1240 domain-containing protein</fullName>
    </recommendedName>
</protein>
<evidence type="ECO:0000313" key="2">
    <source>
        <dbReference type="EMBL" id="MBF4177003.1"/>
    </source>
</evidence>
<accession>A0ABD4K6E7</accession>
<gene>
    <name evidence="2" type="ORF">ISP11_03925</name>
</gene>
<feature type="transmembrane region" description="Helical" evidence="1">
    <location>
        <begin position="9"/>
        <end position="30"/>
    </location>
</feature>
<feature type="transmembrane region" description="Helical" evidence="1">
    <location>
        <begin position="54"/>
        <end position="75"/>
    </location>
</feature>
<keyword evidence="1" id="KW-1133">Transmembrane helix</keyword>